<keyword evidence="3 8" id="KW-1133">Transmembrane helix</keyword>
<dbReference type="PANTHER" id="PTHR10489">
    <property type="entry name" value="CELL ADHESION MOLECULE"/>
    <property type="match status" value="1"/>
</dbReference>
<feature type="transmembrane region" description="Helical" evidence="8">
    <location>
        <begin position="133"/>
        <end position="154"/>
    </location>
</feature>
<dbReference type="GO" id="GO:0019957">
    <property type="term" value="F:C-C chemokine binding"/>
    <property type="evidence" value="ECO:0007669"/>
    <property type="project" value="TreeGrafter"/>
</dbReference>
<evidence type="ECO:0000256" key="8">
    <source>
        <dbReference type="SAM" id="Phobius"/>
    </source>
</evidence>
<evidence type="ECO:0000256" key="1">
    <source>
        <dbReference type="ARBA" id="ARBA00004370"/>
    </source>
</evidence>
<dbReference type="InterPro" id="IPR000276">
    <property type="entry name" value="GPCR_Rhodpsn"/>
</dbReference>
<keyword evidence="6" id="KW-0675">Receptor</keyword>
<dbReference type="Gene3D" id="1.20.1070.10">
    <property type="entry name" value="Rhodopsin 7-helix transmembrane proteins"/>
    <property type="match status" value="1"/>
</dbReference>
<evidence type="ECO:0000256" key="5">
    <source>
        <dbReference type="ARBA" id="ARBA00023136"/>
    </source>
</evidence>
<feature type="non-terminal residue" evidence="10">
    <location>
        <position position="340"/>
    </location>
</feature>
<dbReference type="Proteomes" id="UP000736164">
    <property type="component" value="Unassembled WGS sequence"/>
</dbReference>
<protein>
    <submittedName>
        <fullName evidence="10">RL3R1 protein</fullName>
    </submittedName>
</protein>
<keyword evidence="5 8" id="KW-0472">Membrane</keyword>
<dbReference type="InterPro" id="IPR050119">
    <property type="entry name" value="CCR1-9-like"/>
</dbReference>
<gene>
    <name evidence="10" type="primary">Rxfp3_2</name>
    <name evidence="10" type="ORF">GTO95_0004790</name>
</gene>
<keyword evidence="11" id="KW-1185">Reference proteome</keyword>
<evidence type="ECO:0000256" key="7">
    <source>
        <dbReference type="ARBA" id="ARBA00023224"/>
    </source>
</evidence>
<feature type="transmembrane region" description="Helical" evidence="8">
    <location>
        <begin position="55"/>
        <end position="78"/>
    </location>
</feature>
<keyword evidence="4" id="KW-0297">G-protein coupled receptor</keyword>
<feature type="transmembrane region" description="Helical" evidence="8">
    <location>
        <begin position="174"/>
        <end position="193"/>
    </location>
</feature>
<evidence type="ECO:0000256" key="2">
    <source>
        <dbReference type="ARBA" id="ARBA00022692"/>
    </source>
</evidence>
<dbReference type="GO" id="GO:0007204">
    <property type="term" value="P:positive regulation of cytosolic calcium ion concentration"/>
    <property type="evidence" value="ECO:0007669"/>
    <property type="project" value="TreeGrafter"/>
</dbReference>
<evidence type="ECO:0000259" key="9">
    <source>
        <dbReference type="PROSITE" id="PS50262"/>
    </source>
</evidence>
<name>A0A8J7NTD9_ATRSP</name>
<comment type="caution">
    <text evidence="10">The sequence shown here is derived from an EMBL/GenBank/DDBJ whole genome shotgun (WGS) entry which is preliminary data.</text>
</comment>
<dbReference type="InterPro" id="IPR017452">
    <property type="entry name" value="GPCR_Rhodpsn_7TM"/>
</dbReference>
<evidence type="ECO:0000313" key="11">
    <source>
        <dbReference type="Proteomes" id="UP000736164"/>
    </source>
</evidence>
<feature type="non-terminal residue" evidence="10">
    <location>
        <position position="1"/>
    </location>
</feature>
<proteinExistence type="predicted"/>
<keyword evidence="2 8" id="KW-0812">Transmembrane</keyword>
<dbReference type="SUPFAM" id="SSF81321">
    <property type="entry name" value="Family A G protein-coupled receptor-like"/>
    <property type="match status" value="1"/>
</dbReference>
<dbReference type="PRINTS" id="PR00237">
    <property type="entry name" value="GPCRRHODOPSN"/>
</dbReference>
<accession>A0A8J7NTD9</accession>
<dbReference type="GO" id="GO:0019722">
    <property type="term" value="P:calcium-mediated signaling"/>
    <property type="evidence" value="ECO:0007669"/>
    <property type="project" value="TreeGrafter"/>
</dbReference>
<evidence type="ECO:0000256" key="4">
    <source>
        <dbReference type="ARBA" id="ARBA00023040"/>
    </source>
</evidence>
<dbReference type="PROSITE" id="PS50262">
    <property type="entry name" value="G_PROTEIN_RECEP_F1_2"/>
    <property type="match status" value="1"/>
</dbReference>
<evidence type="ECO:0000256" key="3">
    <source>
        <dbReference type="ARBA" id="ARBA00022989"/>
    </source>
</evidence>
<evidence type="ECO:0000256" key="6">
    <source>
        <dbReference type="ARBA" id="ARBA00023170"/>
    </source>
</evidence>
<organism evidence="10 11">
    <name type="scientific">Atractosteus spatula</name>
    <name type="common">Alligator gar</name>
    <name type="synonym">Lepisosteus spatula</name>
    <dbReference type="NCBI Taxonomy" id="7917"/>
    <lineage>
        <taxon>Eukaryota</taxon>
        <taxon>Metazoa</taxon>
        <taxon>Chordata</taxon>
        <taxon>Craniata</taxon>
        <taxon>Vertebrata</taxon>
        <taxon>Euteleostomi</taxon>
        <taxon>Actinopterygii</taxon>
        <taxon>Neopterygii</taxon>
        <taxon>Holostei</taxon>
        <taxon>Semionotiformes</taxon>
        <taxon>Lepisosteidae</taxon>
        <taxon>Atractosteus</taxon>
    </lineage>
</organism>
<reference evidence="10" key="1">
    <citation type="journal article" date="2021" name="Cell">
        <title>Tracing the genetic footprints of vertebrate landing in non-teleost ray-finned fishes.</title>
        <authorList>
            <person name="Bi X."/>
            <person name="Wang K."/>
            <person name="Yang L."/>
            <person name="Pan H."/>
            <person name="Jiang H."/>
            <person name="Wei Q."/>
            <person name="Fang M."/>
            <person name="Yu H."/>
            <person name="Zhu C."/>
            <person name="Cai Y."/>
            <person name="He Y."/>
            <person name="Gan X."/>
            <person name="Zeng H."/>
            <person name="Yu D."/>
            <person name="Zhu Y."/>
            <person name="Jiang H."/>
            <person name="Qiu Q."/>
            <person name="Yang H."/>
            <person name="Zhang Y.E."/>
            <person name="Wang W."/>
            <person name="Zhu M."/>
            <person name="He S."/>
            <person name="Zhang G."/>
        </authorList>
    </citation>
    <scope>NUCLEOTIDE SEQUENCE</scope>
    <source>
        <strain evidence="10">Allg_001</strain>
    </source>
</reference>
<keyword evidence="7" id="KW-0807">Transducer</keyword>
<dbReference type="PRINTS" id="PR00526">
    <property type="entry name" value="FMETLEUPHER"/>
</dbReference>
<dbReference type="GO" id="GO:0016493">
    <property type="term" value="F:C-C chemokine receptor activity"/>
    <property type="evidence" value="ECO:0007669"/>
    <property type="project" value="TreeGrafter"/>
</dbReference>
<dbReference type="AlphaFoldDB" id="A0A8J7NTD9"/>
<dbReference type="Pfam" id="PF00001">
    <property type="entry name" value="7tm_1"/>
    <property type="match status" value="1"/>
</dbReference>
<comment type="subcellular location">
    <subcellularLocation>
        <location evidence="1">Membrane</location>
    </subcellularLocation>
</comment>
<dbReference type="GO" id="GO:0006955">
    <property type="term" value="P:immune response"/>
    <property type="evidence" value="ECO:0007669"/>
    <property type="project" value="TreeGrafter"/>
</dbReference>
<dbReference type="GO" id="GO:0009897">
    <property type="term" value="C:external side of plasma membrane"/>
    <property type="evidence" value="ECO:0007669"/>
    <property type="project" value="TreeGrafter"/>
</dbReference>
<dbReference type="GO" id="GO:0060326">
    <property type="term" value="P:cell chemotaxis"/>
    <property type="evidence" value="ECO:0007669"/>
    <property type="project" value="TreeGrafter"/>
</dbReference>
<evidence type="ECO:0000313" key="10">
    <source>
        <dbReference type="EMBL" id="MBN3319292.1"/>
    </source>
</evidence>
<sequence>MQAALQGEIFGMLPVAVYNTSFMFNRTNRSWADLFNILDLDKADFVGDGSAVLRIIISIVYSVVCALGLIGNILVLYLMKSKQGWKKSSINLFVTSLAVTDFQFVLTLPFWAVENALDFTWLFGKAMCKIVSYVTAMNMYASVFFLTAMSVARYWSVASALKSKRRPPCCSAKWMSVLIWIAAILAGLPHAVFSTTSTVSNEELCLVKFPDKRGDAQFWLGLYHAQKVLLGFVIPLAIITVCYLLLLRFITNKNVNTSSTKRRSKVTKKALKNLFWKITSPSVTNMRPFTATTKPEQDEQGNALVPLTPAEPALIFYPPGAVMYNGRYDLLPNNTTEQRY</sequence>
<feature type="transmembrane region" description="Helical" evidence="8">
    <location>
        <begin position="90"/>
        <end position="113"/>
    </location>
</feature>
<dbReference type="PANTHER" id="PTHR10489:SF951">
    <property type="entry name" value="RELAXIN FAMILY PEPTIDE_INSL5 RECEPTOR 4"/>
    <property type="match status" value="1"/>
</dbReference>
<dbReference type="EMBL" id="JAAWVO010043669">
    <property type="protein sequence ID" value="MBN3319292.1"/>
    <property type="molecule type" value="Genomic_DNA"/>
</dbReference>
<feature type="domain" description="G-protein coupled receptors family 1 profile" evidence="9">
    <location>
        <begin position="71"/>
        <end position="275"/>
    </location>
</feature>
<feature type="transmembrane region" description="Helical" evidence="8">
    <location>
        <begin position="228"/>
        <end position="251"/>
    </location>
</feature>